<evidence type="ECO:0000259" key="9">
    <source>
        <dbReference type="PROSITE" id="PS50156"/>
    </source>
</evidence>
<dbReference type="HOGENOM" id="CLU_008861_1_1_12"/>
<dbReference type="PRINTS" id="PR00702">
    <property type="entry name" value="ACRIFLAVINRP"/>
</dbReference>
<feature type="transmembrane region" description="Helical" evidence="8">
    <location>
        <begin position="852"/>
        <end position="873"/>
    </location>
</feature>
<accession>G8QTP4</accession>
<evidence type="ECO:0000313" key="10">
    <source>
        <dbReference type="EMBL" id="AEV28009.1"/>
    </source>
</evidence>
<evidence type="ECO:0000313" key="11">
    <source>
        <dbReference type="Proteomes" id="UP000005632"/>
    </source>
</evidence>
<dbReference type="Gene3D" id="1.20.1640.10">
    <property type="entry name" value="Multidrug efflux transporter AcrB transmembrane domain"/>
    <property type="match status" value="2"/>
</dbReference>
<dbReference type="SUPFAM" id="SSF82866">
    <property type="entry name" value="Multidrug efflux transporter AcrB transmembrane domain"/>
    <property type="match status" value="2"/>
</dbReference>
<feature type="transmembrane region" description="Helical" evidence="8">
    <location>
        <begin position="803"/>
        <end position="821"/>
    </location>
</feature>
<name>G8QTP4_SPHPG</name>
<evidence type="ECO:0000256" key="4">
    <source>
        <dbReference type="ARBA" id="ARBA00022692"/>
    </source>
</evidence>
<feature type="transmembrane region" description="Helical" evidence="8">
    <location>
        <begin position="418"/>
        <end position="436"/>
    </location>
</feature>
<evidence type="ECO:0000256" key="5">
    <source>
        <dbReference type="ARBA" id="ARBA00022989"/>
    </source>
</evidence>
<proteinExistence type="inferred from homology"/>
<dbReference type="InterPro" id="IPR004869">
    <property type="entry name" value="MMPL_dom"/>
</dbReference>
<feature type="domain" description="SSD" evidence="9">
    <location>
        <begin position="242"/>
        <end position="370"/>
    </location>
</feature>
<comment type="similarity">
    <text evidence="2">Belongs to the resistance-nodulation-cell division (RND) (TC 2.A.6) family. MmpL subfamily.</text>
</comment>
<dbReference type="STRING" id="158190.SpiGrapes_0145"/>
<evidence type="ECO:0000256" key="8">
    <source>
        <dbReference type="SAM" id="Phobius"/>
    </source>
</evidence>
<dbReference type="InterPro" id="IPR050545">
    <property type="entry name" value="Mycobact_MmpL"/>
</dbReference>
<keyword evidence="6 8" id="KW-0472">Membrane</keyword>
<dbReference type="GO" id="GO:0005886">
    <property type="term" value="C:plasma membrane"/>
    <property type="evidence" value="ECO:0007669"/>
    <property type="project" value="UniProtKB-SubCell"/>
</dbReference>
<evidence type="ECO:0000256" key="1">
    <source>
        <dbReference type="ARBA" id="ARBA00004651"/>
    </source>
</evidence>
<feature type="transmembrane region" description="Helical" evidence="8">
    <location>
        <begin position="213"/>
        <end position="232"/>
    </location>
</feature>
<dbReference type="InterPro" id="IPR000731">
    <property type="entry name" value="SSD"/>
</dbReference>
<dbReference type="RefSeq" id="WP_014268858.1">
    <property type="nucleotide sequence ID" value="NC_016633.1"/>
</dbReference>
<feature type="region of interest" description="Disordered" evidence="7">
    <location>
        <begin position="577"/>
        <end position="605"/>
    </location>
</feature>
<dbReference type="eggNOG" id="COG1033">
    <property type="taxonomic scope" value="Bacteria"/>
</dbReference>
<dbReference type="Proteomes" id="UP000005632">
    <property type="component" value="Chromosome"/>
</dbReference>
<keyword evidence="4 8" id="KW-0812">Transmembrane</keyword>
<feature type="transmembrane region" description="Helical" evidence="8">
    <location>
        <begin position="346"/>
        <end position="370"/>
    </location>
</feature>
<dbReference type="Pfam" id="PF03176">
    <property type="entry name" value="MMPL"/>
    <property type="match status" value="2"/>
</dbReference>
<keyword evidence="11" id="KW-1185">Reference proteome</keyword>
<feature type="transmembrane region" description="Helical" evidence="8">
    <location>
        <begin position="265"/>
        <end position="286"/>
    </location>
</feature>
<keyword evidence="3" id="KW-1003">Cell membrane</keyword>
<feature type="transmembrane region" description="Helical" evidence="8">
    <location>
        <begin position="239"/>
        <end position="259"/>
    </location>
</feature>
<evidence type="ECO:0000256" key="3">
    <source>
        <dbReference type="ARBA" id="ARBA00022475"/>
    </source>
</evidence>
<reference evidence="10 11" key="1">
    <citation type="submission" date="2011-11" db="EMBL/GenBank/DDBJ databases">
        <title>Complete sequence of Spirochaeta sp. grapes.</title>
        <authorList>
            <consortium name="US DOE Joint Genome Institute"/>
            <person name="Lucas S."/>
            <person name="Han J."/>
            <person name="Lapidus A."/>
            <person name="Cheng J.-F."/>
            <person name="Goodwin L."/>
            <person name="Pitluck S."/>
            <person name="Peters L."/>
            <person name="Ovchinnikova G."/>
            <person name="Munk A.C."/>
            <person name="Detter J.C."/>
            <person name="Han C."/>
            <person name="Tapia R."/>
            <person name="Land M."/>
            <person name="Hauser L."/>
            <person name="Kyrpides N."/>
            <person name="Ivanova N."/>
            <person name="Pagani I."/>
            <person name="Ritalahtilisa K."/>
            <person name="Loeffler F."/>
            <person name="Woyke T."/>
        </authorList>
    </citation>
    <scope>NUCLEOTIDE SEQUENCE [LARGE SCALE GENOMIC DNA]</scope>
    <source>
        <strain evidence="11">ATCC BAA-1885 / DSM 22778 / Grapes</strain>
    </source>
</reference>
<dbReference type="PROSITE" id="PS50156">
    <property type="entry name" value="SSD"/>
    <property type="match status" value="2"/>
</dbReference>
<keyword evidence="5 8" id="KW-1133">Transmembrane helix</keyword>
<dbReference type="OrthoDB" id="9809027at2"/>
<dbReference type="KEGG" id="sgp:SpiGrapes_0145"/>
<dbReference type="GO" id="GO:0022857">
    <property type="term" value="F:transmembrane transporter activity"/>
    <property type="evidence" value="ECO:0007669"/>
    <property type="project" value="InterPro"/>
</dbReference>
<feature type="compositionally biased region" description="Polar residues" evidence="7">
    <location>
        <begin position="592"/>
        <end position="605"/>
    </location>
</feature>
<evidence type="ECO:0000256" key="6">
    <source>
        <dbReference type="ARBA" id="ARBA00023136"/>
    </source>
</evidence>
<dbReference type="PANTHER" id="PTHR33406:SF6">
    <property type="entry name" value="MEMBRANE PROTEIN YDGH-RELATED"/>
    <property type="match status" value="1"/>
</dbReference>
<dbReference type="EMBL" id="CP003155">
    <property type="protein sequence ID" value="AEV28009.1"/>
    <property type="molecule type" value="Genomic_DNA"/>
</dbReference>
<dbReference type="InterPro" id="IPR001036">
    <property type="entry name" value="Acrflvin-R"/>
</dbReference>
<feature type="transmembrane region" description="Helical" evidence="8">
    <location>
        <begin position="777"/>
        <end position="797"/>
    </location>
</feature>
<gene>
    <name evidence="10" type="ordered locus">SpiGrapes_0145</name>
</gene>
<comment type="subcellular location">
    <subcellularLocation>
        <location evidence="1">Cell membrane</location>
        <topology evidence="1">Multi-pass membrane protein</topology>
    </subcellularLocation>
</comment>
<feature type="transmembrane region" description="Helical" evidence="8">
    <location>
        <begin position="752"/>
        <end position="770"/>
    </location>
</feature>
<organism evidence="10 11">
    <name type="scientific">Sphaerochaeta pleomorpha (strain ATCC BAA-1885 / DSM 22778 / Grapes)</name>
    <dbReference type="NCBI Taxonomy" id="158190"/>
    <lineage>
        <taxon>Bacteria</taxon>
        <taxon>Pseudomonadati</taxon>
        <taxon>Spirochaetota</taxon>
        <taxon>Spirochaetia</taxon>
        <taxon>Spirochaetales</taxon>
        <taxon>Sphaerochaetaceae</taxon>
        <taxon>Sphaerochaeta</taxon>
    </lineage>
</organism>
<feature type="transmembrane region" description="Helical" evidence="8">
    <location>
        <begin position="320"/>
        <end position="340"/>
    </location>
</feature>
<dbReference type="AlphaFoldDB" id="G8QTP4"/>
<feature type="domain" description="SSD" evidence="9">
    <location>
        <begin position="776"/>
        <end position="902"/>
    </location>
</feature>
<dbReference type="PANTHER" id="PTHR33406">
    <property type="entry name" value="MEMBRANE PROTEIN MJ1562-RELATED"/>
    <property type="match status" value="1"/>
</dbReference>
<sequence>MGHSSRKSWIIIAVVILATGVMGYMIPKIIIDNEIKNYLPHSLPSYTLLEEADELYGSQILMDIAISTDNKTILTPEAITLIRELTTEIENLPFIDEVQSLTNVDFIDGIDGGMAVGALIGDDFTGTDEELKNLTEHIIDWQAMYDKVVTSKDLRGSQIIVTINKDITPDQMDQLYADTLQIIDSHSVPAINIRLAGDPVLSQKAREYMHTDLSGLIPLVSLVVLLCLLFSFRNLEGMLLPFITVIISTVWTVGLMAISGAHFTVVSSCLPVVLIAVGSAYGIHVMNHYYEELKSETEALTPERHKALVKHSMKKVRIPVILAGVTTIGGFFSTITSPILPLKTFAVFSATGVLIALLLSLYFIPALILVKPLGSVNKKIAKQKKLTPEQNYKKGNEKTGWHENTVGKLYTYLANRKGMVFLVFILIMGLSFWGIIKLQVESSIINYFPAKSPIRTDAKFIDENFSGTNSFSFIVKGQNPGDLTDPEILKDMDELSSYLSTKYADIGKIVSFSDFIKRMNKVMHSGATTEGDSPEDFSADQSSSVDSFFANDTTVAEEGSFDSFFASDGKNAASSDSVDSFFSSSEEPATEIDTQTSYTDSASQLGMTPTVEDVLDLFNRTFAEAGGGEMTVDQFLTALEKDLNYKGAAYDEIPYDLAKYPVNDRQELKNLIAQYLLLYSGSLDQFSDNAMQPSQARMQIQLTTHKTKLVNDIIVDAQNYASTHFPEGYTIQAYGIAELENALTDMITTSQMTSLLLAILAVFLILSFYFHSPAAGLIGAVPLSLSILINFGIMGLAGINLDMVTSLIASIAIGIGVDYTIHFMSDYHYERLHCDDLHAVTLNTLATTGKAIVVNAVSVGLGFLVLSLSQFVVLRYIGILVAVVMLTSSVTAMTILPAMLNVFKPRFISRPVKSKRNKN</sequence>
<evidence type="ECO:0000256" key="7">
    <source>
        <dbReference type="SAM" id="MobiDB-lite"/>
    </source>
</evidence>
<feature type="transmembrane region" description="Helical" evidence="8">
    <location>
        <begin position="879"/>
        <end position="903"/>
    </location>
</feature>
<protein>
    <submittedName>
        <fullName evidence="10">Putative RND superfamily exporter</fullName>
    </submittedName>
</protein>
<evidence type="ECO:0000256" key="2">
    <source>
        <dbReference type="ARBA" id="ARBA00010157"/>
    </source>
</evidence>